<accession>S5SXQ2</accession>
<dbReference type="Pfam" id="PF13340">
    <property type="entry name" value="DUF4096"/>
    <property type="match status" value="1"/>
</dbReference>
<sequence>MVNAVFWKLRTGTPWRDLPGRYGPWQTVRERLRNWTEDGTWQKILAEAVVKDDAVGEVEWGVSDDTLVAHLHERAALIRSRPALWEDTAEEALDEEE</sequence>
<dbReference type="InterPro" id="IPR025161">
    <property type="entry name" value="IS402-like_dom"/>
</dbReference>
<dbReference type="PATRIC" id="fig|1224163.3.peg.2564"/>
<evidence type="ECO:0000313" key="2">
    <source>
        <dbReference type="EMBL" id="AGS36009.1"/>
    </source>
</evidence>
<dbReference type="eggNOG" id="COG3293">
    <property type="taxonomic scope" value="Bacteria"/>
</dbReference>
<organism evidence="2 3">
    <name type="scientific">Corynebacterium maris DSM 45190</name>
    <dbReference type="NCBI Taxonomy" id="1224163"/>
    <lineage>
        <taxon>Bacteria</taxon>
        <taxon>Bacillati</taxon>
        <taxon>Actinomycetota</taxon>
        <taxon>Actinomycetes</taxon>
        <taxon>Mycobacteriales</taxon>
        <taxon>Corynebacteriaceae</taxon>
        <taxon>Corynebacterium</taxon>
    </lineage>
</organism>
<evidence type="ECO:0000313" key="3">
    <source>
        <dbReference type="Proteomes" id="UP000015388"/>
    </source>
</evidence>
<reference evidence="2 3" key="1">
    <citation type="submission" date="2012-11" db="EMBL/GenBank/DDBJ databases">
        <title>The complete genome sequence of Corynebacterium maris Coryn-1 (=DSM 45190).</title>
        <authorList>
            <person name="Schaffert L."/>
            <person name="Albersmeier A."/>
            <person name="Kalinowski J."/>
            <person name="Ruckert C."/>
        </authorList>
    </citation>
    <scope>NUCLEOTIDE SEQUENCE [LARGE SCALE GENOMIC DNA]</scope>
    <source>
        <strain evidence="3">Coryn-1</strain>
    </source>
</reference>
<dbReference type="AlphaFoldDB" id="S5SXQ2"/>
<evidence type="ECO:0000259" key="1">
    <source>
        <dbReference type="Pfam" id="PF13340"/>
    </source>
</evidence>
<keyword evidence="3" id="KW-1185">Reference proteome</keyword>
<dbReference type="InterPro" id="IPR052909">
    <property type="entry name" value="Transposase_6_like"/>
</dbReference>
<dbReference type="PANTHER" id="PTHR46637">
    <property type="entry name" value="TIS1421-TRANSPOSASE PROTEIN A"/>
    <property type="match status" value="1"/>
</dbReference>
<feature type="domain" description="Insertion element IS402-like" evidence="1">
    <location>
        <begin position="1"/>
        <end position="44"/>
    </location>
</feature>
<dbReference type="PANTHER" id="PTHR46637:SF1">
    <property type="entry name" value="BLL5188 PROTEIN"/>
    <property type="match status" value="1"/>
</dbReference>
<dbReference type="HOGENOM" id="CLU_055261_2_6_11"/>
<proteinExistence type="predicted"/>
<dbReference type="Proteomes" id="UP000015388">
    <property type="component" value="Chromosome"/>
</dbReference>
<protein>
    <submittedName>
        <fullName evidence="2">Putative transposase</fullName>
    </submittedName>
</protein>
<gene>
    <name evidence="2" type="ORF">B841_12695</name>
</gene>
<dbReference type="STRING" id="1224163.B841_12695"/>
<dbReference type="EMBL" id="CP003924">
    <property type="protein sequence ID" value="AGS36009.1"/>
    <property type="molecule type" value="Genomic_DNA"/>
</dbReference>
<dbReference type="KEGG" id="cmd:B841_12695"/>
<name>S5SXQ2_9CORY</name>